<evidence type="ECO:0008006" key="3">
    <source>
        <dbReference type="Google" id="ProtNLM"/>
    </source>
</evidence>
<sequence length="119" mass="13719">MIEYYLDPMASQPCDDLKEIVNMAIRINPPEKQKTSKREPTWVKVVCPRQPGSVECGYYVMRYMKEIIANPNPLTAKVVQKGIGHSLQYITTAFAYSDLKMISDMKDTPKQFKILPKEF</sequence>
<proteinExistence type="predicted"/>
<dbReference type="SUPFAM" id="SSF54001">
    <property type="entry name" value="Cysteine proteinases"/>
    <property type="match status" value="1"/>
</dbReference>
<accession>A0A438DGT5</accession>
<organism evidence="1 2">
    <name type="scientific">Vitis vinifera</name>
    <name type="common">Grape</name>
    <dbReference type="NCBI Taxonomy" id="29760"/>
    <lineage>
        <taxon>Eukaryota</taxon>
        <taxon>Viridiplantae</taxon>
        <taxon>Streptophyta</taxon>
        <taxon>Embryophyta</taxon>
        <taxon>Tracheophyta</taxon>
        <taxon>Spermatophyta</taxon>
        <taxon>Magnoliopsida</taxon>
        <taxon>eudicotyledons</taxon>
        <taxon>Gunneridae</taxon>
        <taxon>Pentapetalae</taxon>
        <taxon>rosids</taxon>
        <taxon>Vitales</taxon>
        <taxon>Vitaceae</taxon>
        <taxon>Viteae</taxon>
        <taxon>Vitis</taxon>
    </lineage>
</organism>
<dbReference type="AlphaFoldDB" id="A0A438DGT5"/>
<gene>
    <name evidence="1" type="ORF">CK203_108911</name>
</gene>
<protein>
    <recommendedName>
        <fullName evidence="3">Ubiquitin-like protease family profile domain-containing protein</fullName>
    </recommendedName>
</protein>
<evidence type="ECO:0000313" key="2">
    <source>
        <dbReference type="Proteomes" id="UP000288805"/>
    </source>
</evidence>
<reference evidence="1 2" key="1">
    <citation type="journal article" date="2018" name="PLoS Genet.">
        <title>Population sequencing reveals clonal diversity and ancestral inbreeding in the grapevine cultivar Chardonnay.</title>
        <authorList>
            <person name="Roach M.J."/>
            <person name="Johnson D.L."/>
            <person name="Bohlmann J."/>
            <person name="van Vuuren H.J."/>
            <person name="Jones S.J."/>
            <person name="Pretorius I.S."/>
            <person name="Schmidt S.A."/>
            <person name="Borneman A.R."/>
        </authorList>
    </citation>
    <scope>NUCLEOTIDE SEQUENCE [LARGE SCALE GENOMIC DNA]</scope>
    <source>
        <strain evidence="2">cv. Chardonnay</strain>
        <tissue evidence="1">Leaf</tissue>
    </source>
</reference>
<dbReference type="InterPro" id="IPR038765">
    <property type="entry name" value="Papain-like_cys_pep_sf"/>
</dbReference>
<name>A0A438DGT5_VITVI</name>
<dbReference type="Gene3D" id="3.40.395.10">
    <property type="entry name" value="Adenoviral Proteinase, Chain A"/>
    <property type="match status" value="1"/>
</dbReference>
<dbReference type="EMBL" id="QGNW01001630">
    <property type="protein sequence ID" value="RVW34687.1"/>
    <property type="molecule type" value="Genomic_DNA"/>
</dbReference>
<evidence type="ECO:0000313" key="1">
    <source>
        <dbReference type="EMBL" id="RVW34687.1"/>
    </source>
</evidence>
<dbReference type="Proteomes" id="UP000288805">
    <property type="component" value="Unassembled WGS sequence"/>
</dbReference>
<comment type="caution">
    <text evidence="1">The sequence shown here is derived from an EMBL/GenBank/DDBJ whole genome shotgun (WGS) entry which is preliminary data.</text>
</comment>